<organism evidence="2 3">
    <name type="scientific">Perkinsus olseni</name>
    <name type="common">Perkinsus atlanticus</name>
    <dbReference type="NCBI Taxonomy" id="32597"/>
    <lineage>
        <taxon>Eukaryota</taxon>
        <taxon>Sar</taxon>
        <taxon>Alveolata</taxon>
        <taxon>Perkinsozoa</taxon>
        <taxon>Perkinsea</taxon>
        <taxon>Perkinsida</taxon>
        <taxon>Perkinsidae</taxon>
        <taxon>Perkinsus</taxon>
    </lineage>
</organism>
<name>A0A7J6U7I3_PEROL</name>
<accession>A0A7J6U7I3</accession>
<evidence type="ECO:0000256" key="1">
    <source>
        <dbReference type="SAM" id="MobiDB-lite"/>
    </source>
</evidence>
<sequence>MPVESVASAVTEQGAGESHSSQVKNPELNMSACEEFLSPKRLKASEALPEDSESVVEETDVEYINGYLAKMHPRAGLQCQVMEGKGRTLTSKKHHKIGDVIFVEPPLHIVCEEAGDPDFEEIKKLCDVEGDMDYDPLWYWCSLRSLTDADLPSNSKRVALVGENIIAAW</sequence>
<dbReference type="AlphaFoldDB" id="A0A7J6U7I3"/>
<gene>
    <name evidence="2" type="ORF">FOZ63_032997</name>
</gene>
<dbReference type="EMBL" id="JABANO010005883">
    <property type="protein sequence ID" value="KAF4752730.1"/>
    <property type="molecule type" value="Genomic_DNA"/>
</dbReference>
<evidence type="ECO:0000313" key="2">
    <source>
        <dbReference type="EMBL" id="KAF4752730.1"/>
    </source>
</evidence>
<proteinExistence type="predicted"/>
<dbReference type="Proteomes" id="UP000553632">
    <property type="component" value="Unassembled WGS sequence"/>
</dbReference>
<reference evidence="2 3" key="1">
    <citation type="submission" date="2020-04" db="EMBL/GenBank/DDBJ databases">
        <title>Perkinsus olseni comparative genomics.</title>
        <authorList>
            <person name="Bogema D.R."/>
        </authorList>
    </citation>
    <scope>NUCLEOTIDE SEQUENCE [LARGE SCALE GENOMIC DNA]</scope>
    <source>
        <strain evidence="2 3">ATCC PRA-207</strain>
    </source>
</reference>
<keyword evidence="3" id="KW-1185">Reference proteome</keyword>
<protein>
    <submittedName>
        <fullName evidence="2">Uncharacterized protein</fullName>
    </submittedName>
</protein>
<comment type="caution">
    <text evidence="2">The sequence shown here is derived from an EMBL/GenBank/DDBJ whole genome shotgun (WGS) entry which is preliminary data.</text>
</comment>
<evidence type="ECO:0000313" key="3">
    <source>
        <dbReference type="Proteomes" id="UP000553632"/>
    </source>
</evidence>
<feature type="region of interest" description="Disordered" evidence="1">
    <location>
        <begin position="1"/>
        <end position="28"/>
    </location>
</feature>